<dbReference type="NCBIfam" id="TIGR00726">
    <property type="entry name" value="peptidoglycan editing factor PgeF"/>
    <property type="match status" value="1"/>
</dbReference>
<dbReference type="PANTHER" id="PTHR30616">
    <property type="entry name" value="UNCHARACTERIZED PROTEIN YFIH"/>
    <property type="match status" value="1"/>
</dbReference>
<keyword evidence="5" id="KW-0378">Hydrolase</keyword>
<dbReference type="Gene3D" id="3.60.140.10">
    <property type="entry name" value="CNF1/YfiH-like putative cysteine hydrolases"/>
    <property type="match status" value="1"/>
</dbReference>
<dbReference type="InterPro" id="IPR003730">
    <property type="entry name" value="Cu_polyphenol_OxRdtase"/>
</dbReference>
<keyword evidence="4" id="KW-0479">Metal-binding</keyword>
<sequence length="227" mass="25608">MFCERFLKYNVSKKVEAFSTMVGAELPYCVVQPHQVHGDKLAIILDKKTTRDELEGIDALITPIKNCPIAVRTADCVPILLYDPIKEVVAAIHSGWKGTVSKIARKVVNELQKSFDVEPSNLLAVIGPSISIDAFQVGEEVVESLHKEGFPMNIMHKYYGPKNELNVLSGHHIDLWKANQWLLEESGVKTENIIVSGVCTYYNKDFHSARREKNNKCPRIINVIKMF</sequence>
<accession>A0A414L703</accession>
<dbReference type="AlphaFoldDB" id="A0A414L703"/>
<dbReference type="PANTHER" id="PTHR30616:SF2">
    <property type="entry name" value="PURINE NUCLEOSIDE PHOSPHORYLASE LACC1"/>
    <property type="match status" value="1"/>
</dbReference>
<dbReference type="SUPFAM" id="SSF64438">
    <property type="entry name" value="CNF1/YfiH-like putative cysteine hydrolases"/>
    <property type="match status" value="1"/>
</dbReference>
<organism evidence="11 12">
    <name type="scientific">Bacteroides intestinalis</name>
    <dbReference type="NCBI Taxonomy" id="329854"/>
    <lineage>
        <taxon>Bacteria</taxon>
        <taxon>Pseudomonadati</taxon>
        <taxon>Bacteroidota</taxon>
        <taxon>Bacteroidia</taxon>
        <taxon>Bacteroidales</taxon>
        <taxon>Bacteroidaceae</taxon>
        <taxon>Bacteroides</taxon>
    </lineage>
</organism>
<evidence type="ECO:0000313" key="12">
    <source>
        <dbReference type="Proteomes" id="UP000285650"/>
    </source>
</evidence>
<comment type="catalytic activity">
    <reaction evidence="9">
        <text>S-methyl-5'-thioadenosine + phosphate = 5-(methylsulfanyl)-alpha-D-ribose 1-phosphate + adenine</text>
        <dbReference type="Rhea" id="RHEA:11852"/>
        <dbReference type="ChEBI" id="CHEBI:16708"/>
        <dbReference type="ChEBI" id="CHEBI:17509"/>
        <dbReference type="ChEBI" id="CHEBI:43474"/>
        <dbReference type="ChEBI" id="CHEBI:58533"/>
        <dbReference type="EC" id="2.4.2.28"/>
    </reaction>
    <physiologicalReaction direction="left-to-right" evidence="9">
        <dbReference type="Rhea" id="RHEA:11853"/>
    </physiologicalReaction>
</comment>
<dbReference type="Pfam" id="PF02578">
    <property type="entry name" value="Cu-oxidase_4"/>
    <property type="match status" value="1"/>
</dbReference>
<dbReference type="RefSeq" id="WP_118222721.1">
    <property type="nucleotide sequence ID" value="NZ_JADNIJ010000010.1"/>
</dbReference>
<comment type="catalytic activity">
    <reaction evidence="7">
        <text>adenosine + H2O + H(+) = inosine + NH4(+)</text>
        <dbReference type="Rhea" id="RHEA:24408"/>
        <dbReference type="ChEBI" id="CHEBI:15377"/>
        <dbReference type="ChEBI" id="CHEBI:15378"/>
        <dbReference type="ChEBI" id="CHEBI:16335"/>
        <dbReference type="ChEBI" id="CHEBI:17596"/>
        <dbReference type="ChEBI" id="CHEBI:28938"/>
        <dbReference type="EC" id="3.5.4.4"/>
    </reaction>
    <physiologicalReaction direction="left-to-right" evidence="7">
        <dbReference type="Rhea" id="RHEA:24409"/>
    </physiologicalReaction>
</comment>
<dbReference type="GO" id="GO:0017061">
    <property type="term" value="F:S-methyl-5-thioadenosine phosphorylase activity"/>
    <property type="evidence" value="ECO:0007669"/>
    <property type="project" value="UniProtKB-EC"/>
</dbReference>
<protein>
    <recommendedName>
        <fullName evidence="10">Purine nucleoside phosphorylase</fullName>
    </recommendedName>
</protein>
<dbReference type="InterPro" id="IPR011324">
    <property type="entry name" value="Cytotoxic_necrot_fac-like_cat"/>
</dbReference>
<comment type="catalytic activity">
    <reaction evidence="1">
        <text>inosine + phosphate = alpha-D-ribose 1-phosphate + hypoxanthine</text>
        <dbReference type="Rhea" id="RHEA:27646"/>
        <dbReference type="ChEBI" id="CHEBI:17368"/>
        <dbReference type="ChEBI" id="CHEBI:17596"/>
        <dbReference type="ChEBI" id="CHEBI:43474"/>
        <dbReference type="ChEBI" id="CHEBI:57720"/>
        <dbReference type="EC" id="2.4.2.1"/>
    </reaction>
    <physiologicalReaction direction="left-to-right" evidence="1">
        <dbReference type="Rhea" id="RHEA:27647"/>
    </physiologicalReaction>
</comment>
<proteinExistence type="inferred from homology"/>
<dbReference type="CDD" id="cd16833">
    <property type="entry name" value="YfiH"/>
    <property type="match status" value="1"/>
</dbReference>
<name>A0A414L703_9BACE</name>
<evidence type="ECO:0000256" key="5">
    <source>
        <dbReference type="ARBA" id="ARBA00022801"/>
    </source>
</evidence>
<reference evidence="11 12" key="1">
    <citation type="submission" date="2018-08" db="EMBL/GenBank/DDBJ databases">
        <title>A genome reference for cultivated species of the human gut microbiota.</title>
        <authorList>
            <person name="Zou Y."/>
            <person name="Xue W."/>
            <person name="Luo G."/>
        </authorList>
    </citation>
    <scope>NUCLEOTIDE SEQUENCE [LARGE SCALE GENOMIC DNA]</scope>
    <source>
        <strain evidence="11 12">AM27-17</strain>
    </source>
</reference>
<evidence type="ECO:0000256" key="10">
    <source>
        <dbReference type="RuleBase" id="RU361274"/>
    </source>
</evidence>
<dbReference type="InterPro" id="IPR038371">
    <property type="entry name" value="Cu_polyphenol_OxRdtase_sf"/>
</dbReference>
<evidence type="ECO:0000256" key="2">
    <source>
        <dbReference type="ARBA" id="ARBA00007353"/>
    </source>
</evidence>
<dbReference type="EMBL" id="QSKV01000010">
    <property type="protein sequence ID" value="RHE90388.1"/>
    <property type="molecule type" value="Genomic_DNA"/>
</dbReference>
<evidence type="ECO:0000256" key="9">
    <source>
        <dbReference type="ARBA" id="ARBA00049893"/>
    </source>
</evidence>
<evidence type="ECO:0000256" key="7">
    <source>
        <dbReference type="ARBA" id="ARBA00047989"/>
    </source>
</evidence>
<evidence type="ECO:0000313" key="11">
    <source>
        <dbReference type="EMBL" id="RHE90388.1"/>
    </source>
</evidence>
<evidence type="ECO:0000256" key="6">
    <source>
        <dbReference type="ARBA" id="ARBA00022833"/>
    </source>
</evidence>
<gene>
    <name evidence="11" type="primary">pgeF</name>
    <name evidence="11" type="ORF">DW712_15275</name>
</gene>
<comment type="caution">
    <text evidence="11">The sequence shown here is derived from an EMBL/GenBank/DDBJ whole genome shotgun (WGS) entry which is preliminary data.</text>
</comment>
<dbReference type="Proteomes" id="UP000285650">
    <property type="component" value="Unassembled WGS sequence"/>
</dbReference>
<comment type="similarity">
    <text evidence="2 10">Belongs to the purine nucleoside phosphorylase YfiH/LACC1 family.</text>
</comment>
<comment type="catalytic activity">
    <reaction evidence="8">
        <text>adenosine + phosphate = alpha-D-ribose 1-phosphate + adenine</text>
        <dbReference type="Rhea" id="RHEA:27642"/>
        <dbReference type="ChEBI" id="CHEBI:16335"/>
        <dbReference type="ChEBI" id="CHEBI:16708"/>
        <dbReference type="ChEBI" id="CHEBI:43474"/>
        <dbReference type="ChEBI" id="CHEBI:57720"/>
        <dbReference type="EC" id="2.4.2.1"/>
    </reaction>
    <physiologicalReaction direction="left-to-right" evidence="8">
        <dbReference type="Rhea" id="RHEA:27643"/>
    </physiologicalReaction>
</comment>
<dbReference type="GO" id="GO:0005507">
    <property type="term" value="F:copper ion binding"/>
    <property type="evidence" value="ECO:0007669"/>
    <property type="project" value="TreeGrafter"/>
</dbReference>
<evidence type="ECO:0000256" key="3">
    <source>
        <dbReference type="ARBA" id="ARBA00022679"/>
    </source>
</evidence>
<evidence type="ECO:0000256" key="4">
    <source>
        <dbReference type="ARBA" id="ARBA00022723"/>
    </source>
</evidence>
<keyword evidence="6" id="KW-0862">Zinc</keyword>
<evidence type="ECO:0000256" key="8">
    <source>
        <dbReference type="ARBA" id="ARBA00048968"/>
    </source>
</evidence>
<dbReference type="GO" id="GO:0016787">
    <property type="term" value="F:hydrolase activity"/>
    <property type="evidence" value="ECO:0007669"/>
    <property type="project" value="UniProtKB-KW"/>
</dbReference>
<evidence type="ECO:0000256" key="1">
    <source>
        <dbReference type="ARBA" id="ARBA00000553"/>
    </source>
</evidence>
<keyword evidence="3" id="KW-0808">Transferase</keyword>